<accession>A0A2P2NSK5</accession>
<name>A0A2P2NSK5_RHIMU</name>
<organism evidence="1">
    <name type="scientific">Rhizophora mucronata</name>
    <name type="common">Asiatic mangrove</name>
    <dbReference type="NCBI Taxonomy" id="61149"/>
    <lineage>
        <taxon>Eukaryota</taxon>
        <taxon>Viridiplantae</taxon>
        <taxon>Streptophyta</taxon>
        <taxon>Embryophyta</taxon>
        <taxon>Tracheophyta</taxon>
        <taxon>Spermatophyta</taxon>
        <taxon>Magnoliopsida</taxon>
        <taxon>eudicotyledons</taxon>
        <taxon>Gunneridae</taxon>
        <taxon>Pentapetalae</taxon>
        <taxon>rosids</taxon>
        <taxon>fabids</taxon>
        <taxon>Malpighiales</taxon>
        <taxon>Rhizophoraceae</taxon>
        <taxon>Rhizophora</taxon>
    </lineage>
</organism>
<evidence type="ECO:0000313" key="1">
    <source>
        <dbReference type="EMBL" id="MBX45381.1"/>
    </source>
</evidence>
<dbReference type="AlphaFoldDB" id="A0A2P2NSK5"/>
<dbReference type="EMBL" id="GGEC01064897">
    <property type="protein sequence ID" value="MBX45381.1"/>
    <property type="molecule type" value="Transcribed_RNA"/>
</dbReference>
<sequence length="36" mass="4028">MTCSSNLLAYSYLPALNLTDLVEMKKVKQHNLTLSS</sequence>
<reference evidence="1" key="1">
    <citation type="submission" date="2018-02" db="EMBL/GenBank/DDBJ databases">
        <title>Rhizophora mucronata_Transcriptome.</title>
        <authorList>
            <person name="Meera S.P."/>
            <person name="Sreeshan A."/>
            <person name="Augustine A."/>
        </authorList>
    </citation>
    <scope>NUCLEOTIDE SEQUENCE</scope>
    <source>
        <tissue evidence="1">Leaf</tissue>
    </source>
</reference>
<proteinExistence type="predicted"/>
<protein>
    <submittedName>
        <fullName evidence="1">Uncharacterized protein</fullName>
    </submittedName>
</protein>